<dbReference type="CDD" id="cd22249">
    <property type="entry name" value="UDM1_RNF168_RNF169-like"/>
    <property type="match status" value="1"/>
</dbReference>
<dbReference type="Proteomes" id="UP000253226">
    <property type="component" value="Unassembled WGS sequence"/>
</dbReference>
<proteinExistence type="predicted"/>
<evidence type="ECO:0000313" key="5">
    <source>
        <dbReference type="Proteomes" id="UP000253226"/>
    </source>
</evidence>
<dbReference type="SUPFAM" id="SSF141571">
    <property type="entry name" value="Pentapeptide repeat-like"/>
    <property type="match status" value="1"/>
</dbReference>
<dbReference type="RefSeq" id="WP_181846350.1">
    <property type="nucleotide sequence ID" value="NZ_JPWF01000004.1"/>
</dbReference>
<keyword evidence="3" id="KW-1133">Transmembrane helix</keyword>
<feature type="transmembrane region" description="Helical" evidence="3">
    <location>
        <begin position="70"/>
        <end position="89"/>
    </location>
</feature>
<protein>
    <recommendedName>
        <fullName evidence="6">Pentapeptide repeat-containing protein</fullName>
    </recommendedName>
</protein>
<accession>A0A367WBJ3</accession>
<comment type="caution">
    <text evidence="4">The sequence shown here is derived from an EMBL/GenBank/DDBJ whole genome shotgun (WGS) entry which is preliminary data.</text>
</comment>
<evidence type="ECO:0000256" key="2">
    <source>
        <dbReference type="SAM" id="Coils"/>
    </source>
</evidence>
<dbReference type="EMBL" id="JPWF01000004">
    <property type="protein sequence ID" value="RCK37902.1"/>
    <property type="molecule type" value="Genomic_DNA"/>
</dbReference>
<keyword evidence="3" id="KW-0472">Membrane</keyword>
<evidence type="ECO:0000256" key="3">
    <source>
        <dbReference type="SAM" id="Phobius"/>
    </source>
</evidence>
<keyword evidence="3" id="KW-0812">Transmembrane</keyword>
<keyword evidence="1" id="KW-0677">Repeat</keyword>
<dbReference type="PANTHER" id="PTHR47485">
    <property type="entry name" value="THYLAKOID LUMENAL 17.4 KDA PROTEIN, CHLOROPLASTIC"/>
    <property type="match status" value="1"/>
</dbReference>
<evidence type="ECO:0008006" key="6">
    <source>
        <dbReference type="Google" id="ProtNLM"/>
    </source>
</evidence>
<dbReference type="InterPro" id="IPR001646">
    <property type="entry name" value="5peptide_repeat"/>
</dbReference>
<evidence type="ECO:0000256" key="1">
    <source>
        <dbReference type="ARBA" id="ARBA00022737"/>
    </source>
</evidence>
<dbReference type="Gene3D" id="2.160.20.80">
    <property type="entry name" value="E3 ubiquitin-protein ligase SopA"/>
    <property type="match status" value="1"/>
</dbReference>
<dbReference type="AlphaFoldDB" id="A0A367WBJ3"/>
<sequence length="449" mass="50319">MEHEKATLLQWLGFKNNFDFSKNTVLGGFLGFFLSLFIIALAMVSIAVLLMIVVTVVDNGFLIAAEKAEIIRNLGLLLAATVGLPFLVWRSIVAQKQVNVAEQGHITDRINEAVKGLGAEKVTKQVKRTPRYQSIKGVWKRDEDGELIPAVRPDGERIEDVENFEESVPNLEVRLGSIYGLERIAVDSPRDHIQIMEILCAYLRENTPAVSTVPSDPEPTRRPKVRIDIQAAITVIGRRTTKQVDIERKSRFRLDLSNTDLSGGDFRNGEFSGAMFHGARLEGAMFDASDLSGTQFYYALLNFASFVRANLQGTRFDYATINQPQVSKSGWVDTINLGKIYGICLIGADLSAVRFIGKDEVLKCTFGSSDTKLYYAMDKKRAELKQLLEQYEDAERAEEKEKSADLIQKISGHAFGKWSEYEHNDFATRSEYTEFMKALNLVGFPYSNG</sequence>
<feature type="coiled-coil region" evidence="2">
    <location>
        <begin position="374"/>
        <end position="404"/>
    </location>
</feature>
<gene>
    <name evidence="4" type="ORF">TH19_07725</name>
</gene>
<dbReference type="Pfam" id="PF00805">
    <property type="entry name" value="Pentapeptide"/>
    <property type="match status" value="1"/>
</dbReference>
<reference evidence="4 5" key="1">
    <citation type="submission" date="2014-07" db="EMBL/GenBank/DDBJ databases">
        <title>Draft genome sequence of Thalassospira profundimaris 35.</title>
        <authorList>
            <person name="Lai Q."/>
            <person name="Shao Z."/>
        </authorList>
    </citation>
    <scope>NUCLEOTIDE SEQUENCE [LARGE SCALE GENOMIC DNA]</scope>
    <source>
        <strain evidence="4 5">35</strain>
    </source>
</reference>
<name>A0A367WBJ3_9PROT</name>
<keyword evidence="2" id="KW-0175">Coiled coil</keyword>
<feature type="transmembrane region" description="Helical" evidence="3">
    <location>
        <begin position="29"/>
        <end position="58"/>
    </location>
</feature>
<organism evidence="4 5">
    <name type="scientific">Thalassospira profundimaris</name>
    <dbReference type="NCBI Taxonomy" id="502049"/>
    <lineage>
        <taxon>Bacteria</taxon>
        <taxon>Pseudomonadati</taxon>
        <taxon>Pseudomonadota</taxon>
        <taxon>Alphaproteobacteria</taxon>
        <taxon>Rhodospirillales</taxon>
        <taxon>Thalassospiraceae</taxon>
        <taxon>Thalassospira</taxon>
    </lineage>
</organism>
<evidence type="ECO:0000313" key="4">
    <source>
        <dbReference type="EMBL" id="RCK37902.1"/>
    </source>
</evidence>
<dbReference type="PANTHER" id="PTHR47485:SF1">
    <property type="entry name" value="THYLAKOID LUMENAL 17.4 KDA PROTEIN, CHLOROPLASTIC"/>
    <property type="match status" value="1"/>
</dbReference>